<keyword evidence="3" id="KW-1185">Reference proteome</keyword>
<dbReference type="Proteomes" id="UP001157974">
    <property type="component" value="Unassembled WGS sequence"/>
</dbReference>
<reference evidence="2 3" key="1">
    <citation type="journal article" date="2023" name="Nat. Commun.">
        <title>Origin of minicircular mitochondrial genomes in red algae.</title>
        <authorList>
            <person name="Lee Y."/>
            <person name="Cho C.H."/>
            <person name="Lee Y.M."/>
            <person name="Park S.I."/>
            <person name="Yang J.H."/>
            <person name="West J.A."/>
            <person name="Bhattacharya D."/>
            <person name="Yoon H.S."/>
        </authorList>
    </citation>
    <scope>NUCLEOTIDE SEQUENCE [LARGE SCALE GENOMIC DNA]</scope>
    <source>
        <strain evidence="2 3">CCMP1338</strain>
        <tissue evidence="2">Whole cell</tissue>
    </source>
</reference>
<comment type="caution">
    <text evidence="2">The sequence shown here is derived from an EMBL/GenBank/DDBJ whole genome shotgun (WGS) entry which is preliminary data.</text>
</comment>
<dbReference type="AlphaFoldDB" id="A0AAV8UFE7"/>
<feature type="signal peptide" evidence="1">
    <location>
        <begin position="1"/>
        <end position="20"/>
    </location>
</feature>
<accession>A0AAV8UFE7</accession>
<feature type="chain" id="PRO_5043967431" evidence="1">
    <location>
        <begin position="21"/>
        <end position="189"/>
    </location>
</feature>
<evidence type="ECO:0000256" key="1">
    <source>
        <dbReference type="SAM" id="SignalP"/>
    </source>
</evidence>
<keyword evidence="1" id="KW-0732">Signal</keyword>
<dbReference type="EMBL" id="JAMWBK010000012">
    <property type="protein sequence ID" value="KAJ8901154.1"/>
    <property type="molecule type" value="Genomic_DNA"/>
</dbReference>
<evidence type="ECO:0000313" key="2">
    <source>
        <dbReference type="EMBL" id="KAJ8901154.1"/>
    </source>
</evidence>
<evidence type="ECO:0000313" key="3">
    <source>
        <dbReference type="Proteomes" id="UP001157974"/>
    </source>
</evidence>
<sequence length="189" mass="20889">MMRVIILVALSLALLDMAWSAPPTCADALEGVFYDSKRLDANLLARNGTMLGTVILSVVERKESRCFRAVFTVEGNNLSLGKLRAGIITAGEPLPTGKNRFTKRKLATAPLRMKMDICPDRIPRGESDFSCCGLLEFFAFAVFNQGETSVRGYLAPAANTTQKCRIPDEKKPFRYVCTVESFCRILTPD</sequence>
<protein>
    <submittedName>
        <fullName evidence="2">Uncharacterized protein</fullName>
    </submittedName>
</protein>
<organism evidence="2 3">
    <name type="scientific">Rhodosorus marinus</name>
    <dbReference type="NCBI Taxonomy" id="101924"/>
    <lineage>
        <taxon>Eukaryota</taxon>
        <taxon>Rhodophyta</taxon>
        <taxon>Stylonematophyceae</taxon>
        <taxon>Stylonematales</taxon>
        <taxon>Stylonemataceae</taxon>
        <taxon>Rhodosorus</taxon>
    </lineage>
</organism>
<gene>
    <name evidence="2" type="ORF">NDN08_005014</name>
</gene>
<name>A0AAV8UFE7_9RHOD</name>
<proteinExistence type="predicted"/>